<dbReference type="AlphaFoldDB" id="A0A239AYA4"/>
<dbReference type="RefSeq" id="WP_089274473.1">
    <property type="nucleotide sequence ID" value="NZ_FZOC01000004.1"/>
</dbReference>
<dbReference type="EMBL" id="FZOC01000004">
    <property type="protein sequence ID" value="SNR99958.1"/>
    <property type="molecule type" value="Genomic_DNA"/>
</dbReference>
<evidence type="ECO:0000313" key="3">
    <source>
        <dbReference type="Proteomes" id="UP000198324"/>
    </source>
</evidence>
<sequence length="98" mass="11360">MEFNWHLNPNDLLAVEQIVNRMWDLAIKHDIPTGEKINLHMDLTACHNHACPLDLQKLLKAPDFDFMHDVLGIGRHLNRETGQLEDCFLPRCARPEHA</sequence>
<dbReference type="Pfam" id="PF21779">
    <property type="entry name" value="DUF6874"/>
    <property type="match status" value="1"/>
</dbReference>
<evidence type="ECO:0000313" key="2">
    <source>
        <dbReference type="EMBL" id="SNR99958.1"/>
    </source>
</evidence>
<dbReference type="InterPro" id="IPR049239">
    <property type="entry name" value="DUF6874"/>
</dbReference>
<name>A0A239AYA4_9BACT</name>
<accession>A0A239AYA4</accession>
<feature type="domain" description="DUF6874" evidence="1">
    <location>
        <begin position="12"/>
        <end position="94"/>
    </location>
</feature>
<reference evidence="2 3" key="1">
    <citation type="submission" date="2017-06" db="EMBL/GenBank/DDBJ databases">
        <authorList>
            <person name="Kim H.J."/>
            <person name="Triplett B.A."/>
        </authorList>
    </citation>
    <scope>NUCLEOTIDE SEQUENCE [LARGE SCALE GENOMIC DNA]</scope>
    <source>
        <strain evidence="2 3">DSM 13116</strain>
    </source>
</reference>
<gene>
    <name evidence="2" type="ORF">SAMN04488503_2268</name>
</gene>
<protein>
    <recommendedName>
        <fullName evidence="1">DUF6874 domain-containing protein</fullName>
    </recommendedName>
</protein>
<organism evidence="2 3">
    <name type="scientific">Humidesulfovibrio mexicanus</name>
    <dbReference type="NCBI Taxonomy" id="147047"/>
    <lineage>
        <taxon>Bacteria</taxon>
        <taxon>Pseudomonadati</taxon>
        <taxon>Thermodesulfobacteriota</taxon>
        <taxon>Desulfovibrionia</taxon>
        <taxon>Desulfovibrionales</taxon>
        <taxon>Desulfovibrionaceae</taxon>
        <taxon>Humidesulfovibrio</taxon>
    </lineage>
</organism>
<evidence type="ECO:0000259" key="1">
    <source>
        <dbReference type="Pfam" id="PF21779"/>
    </source>
</evidence>
<proteinExistence type="predicted"/>
<dbReference type="Proteomes" id="UP000198324">
    <property type="component" value="Unassembled WGS sequence"/>
</dbReference>
<keyword evidence="3" id="KW-1185">Reference proteome</keyword>
<dbReference type="OrthoDB" id="7279228at2"/>